<dbReference type="Gene3D" id="1.10.110.10">
    <property type="entry name" value="Plant lipid-transfer and hydrophobic proteins"/>
    <property type="match status" value="1"/>
</dbReference>
<accession>B8BHR7</accession>
<gene>
    <name evidence="2" type="ORF">OsI_34239</name>
</gene>
<evidence type="ECO:0008006" key="4">
    <source>
        <dbReference type="Google" id="ProtNLM"/>
    </source>
</evidence>
<keyword evidence="1" id="KW-0732">Signal</keyword>
<protein>
    <recommendedName>
        <fullName evidence="4">Bifunctional inhibitor/plant lipid transfer protein/seed storage helical domain-containing protein</fullName>
    </recommendedName>
</protein>
<dbReference type="HOGENOM" id="CLU_158223_3_0_1"/>
<feature type="signal peptide" evidence="1">
    <location>
        <begin position="1"/>
        <end position="29"/>
    </location>
</feature>
<reference evidence="2 3" key="1">
    <citation type="journal article" date="2005" name="PLoS Biol.">
        <title>The genomes of Oryza sativa: a history of duplications.</title>
        <authorList>
            <person name="Yu J."/>
            <person name="Wang J."/>
            <person name="Lin W."/>
            <person name="Li S."/>
            <person name="Li H."/>
            <person name="Zhou J."/>
            <person name="Ni P."/>
            <person name="Dong W."/>
            <person name="Hu S."/>
            <person name="Zeng C."/>
            <person name="Zhang J."/>
            <person name="Zhang Y."/>
            <person name="Li R."/>
            <person name="Xu Z."/>
            <person name="Li S."/>
            <person name="Li X."/>
            <person name="Zheng H."/>
            <person name="Cong L."/>
            <person name="Lin L."/>
            <person name="Yin J."/>
            <person name="Geng J."/>
            <person name="Li G."/>
            <person name="Shi J."/>
            <person name="Liu J."/>
            <person name="Lv H."/>
            <person name="Li J."/>
            <person name="Wang J."/>
            <person name="Deng Y."/>
            <person name="Ran L."/>
            <person name="Shi X."/>
            <person name="Wang X."/>
            <person name="Wu Q."/>
            <person name="Li C."/>
            <person name="Ren X."/>
            <person name="Wang J."/>
            <person name="Wang X."/>
            <person name="Li D."/>
            <person name="Liu D."/>
            <person name="Zhang X."/>
            <person name="Ji Z."/>
            <person name="Zhao W."/>
            <person name="Sun Y."/>
            <person name="Zhang Z."/>
            <person name="Bao J."/>
            <person name="Han Y."/>
            <person name="Dong L."/>
            <person name="Ji J."/>
            <person name="Chen P."/>
            <person name="Wu S."/>
            <person name="Liu J."/>
            <person name="Xiao Y."/>
            <person name="Bu D."/>
            <person name="Tan J."/>
            <person name="Yang L."/>
            <person name="Ye C."/>
            <person name="Zhang J."/>
            <person name="Xu J."/>
            <person name="Zhou Y."/>
            <person name="Yu Y."/>
            <person name="Zhang B."/>
            <person name="Zhuang S."/>
            <person name="Wei H."/>
            <person name="Liu B."/>
            <person name="Lei M."/>
            <person name="Yu H."/>
            <person name="Li Y."/>
            <person name="Xu H."/>
            <person name="Wei S."/>
            <person name="He X."/>
            <person name="Fang L."/>
            <person name="Zhang Z."/>
            <person name="Zhang Y."/>
            <person name="Huang X."/>
            <person name="Su Z."/>
            <person name="Tong W."/>
            <person name="Li J."/>
            <person name="Tong Z."/>
            <person name="Li S."/>
            <person name="Ye J."/>
            <person name="Wang L."/>
            <person name="Fang L."/>
            <person name="Lei T."/>
            <person name="Chen C."/>
            <person name="Chen H."/>
            <person name="Xu Z."/>
            <person name="Li H."/>
            <person name="Huang H."/>
            <person name="Zhang F."/>
            <person name="Xu H."/>
            <person name="Li N."/>
            <person name="Zhao C."/>
            <person name="Li S."/>
            <person name="Dong L."/>
            <person name="Huang Y."/>
            <person name="Li L."/>
            <person name="Xi Y."/>
            <person name="Qi Q."/>
            <person name="Li W."/>
            <person name="Zhang B."/>
            <person name="Hu W."/>
            <person name="Zhang Y."/>
            <person name="Tian X."/>
            <person name="Jiao Y."/>
            <person name="Liang X."/>
            <person name="Jin J."/>
            <person name="Gao L."/>
            <person name="Zheng W."/>
            <person name="Hao B."/>
            <person name="Liu S."/>
            <person name="Wang W."/>
            <person name="Yuan L."/>
            <person name="Cao M."/>
            <person name="McDermott J."/>
            <person name="Samudrala R."/>
            <person name="Wang J."/>
            <person name="Wong G.K."/>
            <person name="Yang H."/>
        </authorList>
    </citation>
    <scope>NUCLEOTIDE SEQUENCE [LARGE SCALE GENOMIC DNA]</scope>
    <source>
        <strain evidence="3">cv. 93-11</strain>
    </source>
</reference>
<sequence>MAKWAAEATVTVVLAVTVAVAVVAAPARAVRSREAVGEKDGCFCQYARDPMYASYINSTNARNTIAACGIALPSC</sequence>
<evidence type="ECO:0000313" key="2">
    <source>
        <dbReference type="EMBL" id="EEC67269.1"/>
    </source>
</evidence>
<name>B8BHR7_ORYSI</name>
<evidence type="ECO:0000313" key="3">
    <source>
        <dbReference type="Proteomes" id="UP000007015"/>
    </source>
</evidence>
<dbReference type="InterPro" id="IPR036312">
    <property type="entry name" value="Bifun_inhib/LTP/seed_sf"/>
</dbReference>
<dbReference type="Gramene" id="BGIOSGA031592-TA">
    <property type="protein sequence ID" value="BGIOSGA031592-PA"/>
    <property type="gene ID" value="BGIOSGA031592"/>
</dbReference>
<keyword evidence="3" id="KW-1185">Reference proteome</keyword>
<dbReference type="AlphaFoldDB" id="B8BHR7"/>
<dbReference type="Proteomes" id="UP000007015">
    <property type="component" value="Chromosome 10"/>
</dbReference>
<organism evidence="2 3">
    <name type="scientific">Oryza sativa subsp. indica</name>
    <name type="common">Rice</name>
    <dbReference type="NCBI Taxonomy" id="39946"/>
    <lineage>
        <taxon>Eukaryota</taxon>
        <taxon>Viridiplantae</taxon>
        <taxon>Streptophyta</taxon>
        <taxon>Embryophyta</taxon>
        <taxon>Tracheophyta</taxon>
        <taxon>Spermatophyta</taxon>
        <taxon>Magnoliopsida</taxon>
        <taxon>Liliopsida</taxon>
        <taxon>Poales</taxon>
        <taxon>Poaceae</taxon>
        <taxon>BOP clade</taxon>
        <taxon>Oryzoideae</taxon>
        <taxon>Oryzeae</taxon>
        <taxon>Oryzinae</taxon>
        <taxon>Oryza</taxon>
        <taxon>Oryza sativa</taxon>
    </lineage>
</organism>
<feature type="chain" id="PRO_5002868639" description="Bifunctional inhibitor/plant lipid transfer protein/seed storage helical domain-containing protein" evidence="1">
    <location>
        <begin position="30"/>
        <end position="75"/>
    </location>
</feature>
<proteinExistence type="predicted"/>
<dbReference type="SUPFAM" id="SSF47699">
    <property type="entry name" value="Bifunctional inhibitor/lipid-transfer protein/seed storage 2S albumin"/>
    <property type="match status" value="1"/>
</dbReference>
<evidence type="ECO:0000256" key="1">
    <source>
        <dbReference type="SAM" id="SignalP"/>
    </source>
</evidence>
<dbReference type="EMBL" id="CM000135">
    <property type="protein sequence ID" value="EEC67269.1"/>
    <property type="molecule type" value="Genomic_DNA"/>
</dbReference>